<keyword evidence="2 9" id="KW-0813">Transport</keyword>
<feature type="transmembrane region" description="Helical" evidence="9">
    <location>
        <begin position="284"/>
        <end position="304"/>
    </location>
</feature>
<dbReference type="Pfam" id="PF00654">
    <property type="entry name" value="Voltage_CLC"/>
    <property type="match status" value="1"/>
</dbReference>
<dbReference type="SUPFAM" id="SSF54631">
    <property type="entry name" value="CBS-domain pair"/>
    <property type="match status" value="1"/>
</dbReference>
<feature type="transmembrane region" description="Helical" evidence="9">
    <location>
        <begin position="78"/>
        <end position="98"/>
    </location>
</feature>
<dbReference type="GO" id="GO:0006879">
    <property type="term" value="P:intracellular iron ion homeostasis"/>
    <property type="evidence" value="ECO:0007669"/>
    <property type="project" value="TreeGrafter"/>
</dbReference>
<sequence length="783" mass="87168">MSGLSSGMQGDRYNEPEHIKRYADFTTIDWVQDSIIERNSRIRKSRQLYRTHYGRGLQSTFAWIWDQLKKVAHAGESWFIVSLVGICIGVNAALISIVTEWLSDIKMGYCSDGWWLNQNFCCWEIEGDETVCESWHPWSDVTVARWIIYILFASGFSFTAAHLVRSLAKYAAGSGISEIKVILAGFNMKGFLGFATWAIKSITLPLVIASGLSVGKEGPSVHVACCTGFVIATLFRQFSRSQGKIREILTAASAAGVAVAFGSPIGGVLFSIEEMTSNFSIKTMWRSFFCALAATVTLSVMNPYRSGKLVLFQVTYDRDWHFFEILFFIILGIFGGLYGAFVVKFNMQWSAFRRKHLANYPVAEAVTLATLTAVIGYWNRFLRVDMTESMAILFRECDSGGDYDNLCKTSFQWTMINSLFLATIIRVGLVVISYGSKVPAGIFVPSMAVGATFGRMIGIMVKALYNTFTDSSIFSVCKPDVPCITPGTYAFLGAAATLSGVMRITVAVVVIMFELTGALTYILPTMIVLLVTKAVGDFLGTTGIADEAIRFNGYPYLDKDDHAYNLAVSSVMKTKLYSLFVTGMTVGQIEELLERTEVRGFPIVSPDSAMSLIGFIDRVDLIHVIEKVKFIHDITSDTPCSFTKDIDDQDSSELANLVTGPGVGMDEDLSIELIENTTTHDVVKFWPWVNQTPLSVSPELPLEIVMQLFKRMGPRVILVEDHGVLVGLVTVKDVLRFTVVEGHHEPRGSWSPEEFEGFIEEAWTWVTYLTTTVTSWTRRLIRR</sequence>
<feature type="transmembrane region" description="Helical" evidence="9">
    <location>
        <begin position="248"/>
        <end position="272"/>
    </location>
</feature>
<keyword evidence="4 9" id="KW-1133">Transmembrane helix</keyword>
<feature type="transmembrane region" description="Helical" evidence="9">
    <location>
        <begin position="357"/>
        <end position="378"/>
    </location>
</feature>
<keyword evidence="3 9" id="KW-0812">Transmembrane</keyword>
<keyword evidence="12" id="KW-1185">Reference proteome</keyword>
<dbReference type="GO" id="GO:0005769">
    <property type="term" value="C:early endosome"/>
    <property type="evidence" value="ECO:0007669"/>
    <property type="project" value="TreeGrafter"/>
</dbReference>
<evidence type="ECO:0000313" key="11">
    <source>
        <dbReference type="EMBL" id="KAK7692206.1"/>
    </source>
</evidence>
<dbReference type="Gene3D" id="3.10.580.20">
    <property type="match status" value="1"/>
</dbReference>
<dbReference type="InterPro" id="IPR001807">
    <property type="entry name" value="ClC"/>
</dbReference>
<reference evidence="11 12" key="1">
    <citation type="submission" date="2022-09" db="EMBL/GenBank/DDBJ databases">
        <authorList>
            <person name="Palmer J.M."/>
        </authorList>
    </citation>
    <scope>NUCLEOTIDE SEQUENCE [LARGE SCALE GENOMIC DNA]</scope>
    <source>
        <strain evidence="11 12">DSM 7382</strain>
    </source>
</reference>
<dbReference type="CDD" id="cd04591">
    <property type="entry name" value="CBS_pair_voltage-gated_CLC_euk_bac"/>
    <property type="match status" value="1"/>
</dbReference>
<dbReference type="PANTHER" id="PTHR45711">
    <property type="entry name" value="CHLORIDE CHANNEL PROTEIN"/>
    <property type="match status" value="1"/>
</dbReference>
<keyword evidence="8" id="KW-0129">CBS domain</keyword>
<dbReference type="FunFam" id="1.10.3080.10:FF:000011">
    <property type="entry name" value="Chloride channel protein"/>
    <property type="match status" value="1"/>
</dbReference>
<evidence type="ECO:0000256" key="1">
    <source>
        <dbReference type="ARBA" id="ARBA00004141"/>
    </source>
</evidence>
<feature type="transmembrane region" description="Helical" evidence="9">
    <location>
        <begin position="418"/>
        <end position="436"/>
    </location>
</feature>
<evidence type="ECO:0000256" key="3">
    <source>
        <dbReference type="ARBA" id="ARBA00022692"/>
    </source>
</evidence>
<dbReference type="PANTHER" id="PTHR45711:SF9">
    <property type="entry name" value="ANION_PROTON EXCHANGE TRANSPORTER GEF1"/>
    <property type="match status" value="1"/>
</dbReference>
<comment type="similarity">
    <text evidence="9">Belongs to the chloride channel (TC 2.A.49) family.</text>
</comment>
<feature type="transmembrane region" description="Helical" evidence="9">
    <location>
        <begin position="325"/>
        <end position="345"/>
    </location>
</feature>
<proteinExistence type="inferred from homology"/>
<keyword evidence="6 9" id="KW-0472">Membrane</keyword>
<evidence type="ECO:0000256" key="9">
    <source>
        <dbReference type="RuleBase" id="RU361221"/>
    </source>
</evidence>
<protein>
    <recommendedName>
        <fullName evidence="9">Chloride channel protein</fullName>
    </recommendedName>
</protein>
<evidence type="ECO:0000256" key="2">
    <source>
        <dbReference type="ARBA" id="ARBA00022448"/>
    </source>
</evidence>
<organism evidence="11 12">
    <name type="scientific">Cerrena zonata</name>
    <dbReference type="NCBI Taxonomy" id="2478898"/>
    <lineage>
        <taxon>Eukaryota</taxon>
        <taxon>Fungi</taxon>
        <taxon>Dikarya</taxon>
        <taxon>Basidiomycota</taxon>
        <taxon>Agaricomycotina</taxon>
        <taxon>Agaricomycetes</taxon>
        <taxon>Polyporales</taxon>
        <taxon>Cerrenaceae</taxon>
        <taxon>Cerrena</taxon>
    </lineage>
</organism>
<evidence type="ECO:0000256" key="4">
    <source>
        <dbReference type="ARBA" id="ARBA00022989"/>
    </source>
</evidence>
<evidence type="ECO:0000256" key="7">
    <source>
        <dbReference type="ARBA" id="ARBA00023214"/>
    </source>
</evidence>
<dbReference type="Gene3D" id="1.10.3080.10">
    <property type="entry name" value="Clc chloride channel"/>
    <property type="match status" value="1"/>
</dbReference>
<feature type="transmembrane region" description="Helical" evidence="9">
    <location>
        <begin position="146"/>
        <end position="167"/>
    </location>
</feature>
<dbReference type="Proteomes" id="UP001385951">
    <property type="component" value="Unassembled WGS sequence"/>
</dbReference>
<dbReference type="SUPFAM" id="SSF81340">
    <property type="entry name" value="Clc chloride channel"/>
    <property type="match status" value="1"/>
</dbReference>
<evidence type="ECO:0000256" key="5">
    <source>
        <dbReference type="ARBA" id="ARBA00023065"/>
    </source>
</evidence>
<feature type="domain" description="CBS" evidence="10">
    <location>
        <begin position="572"/>
        <end position="634"/>
    </location>
</feature>
<dbReference type="PRINTS" id="PR00762">
    <property type="entry name" value="CLCHANNEL"/>
</dbReference>
<evidence type="ECO:0000313" key="12">
    <source>
        <dbReference type="Proteomes" id="UP001385951"/>
    </source>
</evidence>
<evidence type="ECO:0000256" key="6">
    <source>
        <dbReference type="ARBA" id="ARBA00023136"/>
    </source>
</evidence>
<dbReference type="InterPro" id="IPR000644">
    <property type="entry name" value="CBS_dom"/>
</dbReference>
<keyword evidence="5 9" id="KW-0406">Ion transport</keyword>
<dbReference type="Gene3D" id="3.90.1280.20">
    <property type="match status" value="1"/>
</dbReference>
<dbReference type="EMBL" id="JASBNA010000004">
    <property type="protein sequence ID" value="KAK7692206.1"/>
    <property type="molecule type" value="Genomic_DNA"/>
</dbReference>
<feature type="domain" description="CBS" evidence="10">
    <location>
        <begin position="689"/>
        <end position="745"/>
    </location>
</feature>
<dbReference type="GO" id="GO:0000324">
    <property type="term" value="C:fungal-type vacuole"/>
    <property type="evidence" value="ECO:0007669"/>
    <property type="project" value="TreeGrafter"/>
</dbReference>
<dbReference type="GO" id="GO:0005886">
    <property type="term" value="C:plasma membrane"/>
    <property type="evidence" value="ECO:0007669"/>
    <property type="project" value="TreeGrafter"/>
</dbReference>
<dbReference type="Pfam" id="PF00571">
    <property type="entry name" value="CBS"/>
    <property type="match status" value="2"/>
</dbReference>
<dbReference type="CDD" id="cd03684">
    <property type="entry name" value="ClC_3_like"/>
    <property type="match status" value="1"/>
</dbReference>
<dbReference type="InterPro" id="IPR046342">
    <property type="entry name" value="CBS_dom_sf"/>
</dbReference>
<gene>
    <name evidence="11" type="ORF">QCA50_003830</name>
</gene>
<keyword evidence="7 9" id="KW-0868">Chloride</keyword>
<dbReference type="SMART" id="SM00116">
    <property type="entry name" value="CBS"/>
    <property type="match status" value="2"/>
</dbReference>
<comment type="caution">
    <text evidence="9">Lacks conserved residue(s) required for the propagation of feature annotation.</text>
</comment>
<dbReference type="AlphaFoldDB" id="A0AAW0GRM0"/>
<dbReference type="GO" id="GO:0006878">
    <property type="term" value="P:intracellular copper ion homeostasis"/>
    <property type="evidence" value="ECO:0007669"/>
    <property type="project" value="TreeGrafter"/>
</dbReference>
<dbReference type="GO" id="GO:0005783">
    <property type="term" value="C:endoplasmic reticulum"/>
    <property type="evidence" value="ECO:0007669"/>
    <property type="project" value="TreeGrafter"/>
</dbReference>
<dbReference type="InterPro" id="IPR014743">
    <property type="entry name" value="Cl-channel_core"/>
</dbReference>
<comment type="subcellular location">
    <subcellularLocation>
        <location evidence="1 9">Membrane</location>
        <topology evidence="1 9">Multi-pass membrane protein</topology>
    </subcellularLocation>
</comment>
<feature type="transmembrane region" description="Helical" evidence="9">
    <location>
        <begin position="506"/>
        <end position="531"/>
    </location>
</feature>
<name>A0AAW0GRM0_9APHY</name>
<evidence type="ECO:0000256" key="8">
    <source>
        <dbReference type="PROSITE-ProRule" id="PRU00703"/>
    </source>
</evidence>
<dbReference type="GO" id="GO:0005247">
    <property type="term" value="F:voltage-gated chloride channel activity"/>
    <property type="evidence" value="ECO:0007669"/>
    <property type="project" value="TreeGrafter"/>
</dbReference>
<evidence type="ECO:0000259" key="10">
    <source>
        <dbReference type="PROSITE" id="PS51371"/>
    </source>
</evidence>
<dbReference type="PROSITE" id="PS51371">
    <property type="entry name" value="CBS"/>
    <property type="match status" value="2"/>
</dbReference>
<comment type="caution">
    <text evidence="11">The sequence shown here is derived from an EMBL/GenBank/DDBJ whole genome shotgun (WGS) entry which is preliminary data.</text>
</comment>
<feature type="transmembrane region" description="Helical" evidence="9">
    <location>
        <begin position="442"/>
        <end position="465"/>
    </location>
</feature>
<accession>A0AAW0GRM0</accession>
<dbReference type="GO" id="GO:0005794">
    <property type="term" value="C:Golgi apparatus"/>
    <property type="evidence" value="ECO:0007669"/>
    <property type="project" value="TreeGrafter"/>
</dbReference>